<evidence type="ECO:0000313" key="5">
    <source>
        <dbReference type="Proteomes" id="UP000887574"/>
    </source>
</evidence>
<dbReference type="InterPro" id="IPR024626">
    <property type="entry name" value="Kri1-like_C"/>
</dbReference>
<feature type="compositionally biased region" description="Basic residues" evidence="3">
    <location>
        <begin position="262"/>
        <end position="273"/>
    </location>
</feature>
<feature type="compositionally biased region" description="Basic residues" evidence="3">
    <location>
        <begin position="386"/>
        <end position="397"/>
    </location>
</feature>
<proteinExistence type="inferred from homology"/>
<feature type="compositionally biased region" description="Basic and acidic residues" evidence="3">
    <location>
        <begin position="375"/>
        <end position="385"/>
    </location>
</feature>
<feature type="region of interest" description="Disordered" evidence="3">
    <location>
        <begin position="367"/>
        <end position="436"/>
    </location>
</feature>
<dbReference type="Pfam" id="PF12936">
    <property type="entry name" value="Kri1_C"/>
    <property type="match status" value="1"/>
</dbReference>
<dbReference type="PANTHER" id="PTHR14490:SF5">
    <property type="entry name" value="PROTEIN KRI1 HOMOLOG"/>
    <property type="match status" value="1"/>
</dbReference>
<feature type="compositionally biased region" description="Basic and acidic residues" evidence="3">
    <location>
        <begin position="1"/>
        <end position="10"/>
    </location>
</feature>
<feature type="compositionally biased region" description="Basic and acidic residues" evidence="3">
    <location>
        <begin position="398"/>
        <end position="409"/>
    </location>
</feature>
<dbReference type="PANTHER" id="PTHR14490">
    <property type="entry name" value="ZINC FINGER, ZZ TYPE"/>
    <property type="match status" value="1"/>
</dbReference>
<dbReference type="GO" id="GO:0005730">
    <property type="term" value="C:nucleolus"/>
    <property type="evidence" value="ECO:0007669"/>
    <property type="project" value="TreeGrafter"/>
</dbReference>
<keyword evidence="5" id="KW-1185">Reference proteome</keyword>
<evidence type="ECO:0000256" key="2">
    <source>
        <dbReference type="ARBA" id="ARBA00017294"/>
    </source>
</evidence>
<evidence type="ECO:0000259" key="4">
    <source>
        <dbReference type="Pfam" id="PF12936"/>
    </source>
</evidence>
<feature type="compositionally biased region" description="Basic and acidic residues" evidence="3">
    <location>
        <begin position="57"/>
        <end position="97"/>
    </location>
</feature>
<dbReference type="InterPro" id="IPR018034">
    <property type="entry name" value="Kri1"/>
</dbReference>
<feature type="region of interest" description="Disordered" evidence="3">
    <location>
        <begin position="1"/>
        <end position="27"/>
    </location>
</feature>
<feature type="region of interest" description="Disordered" evidence="3">
    <location>
        <begin position="57"/>
        <end position="137"/>
    </location>
</feature>
<feature type="region of interest" description="Disordered" evidence="3">
    <location>
        <begin position="248"/>
        <end position="296"/>
    </location>
</feature>
<reference evidence="6" key="1">
    <citation type="submission" date="2022-11" db="UniProtKB">
        <authorList>
            <consortium name="WormBaseParasite"/>
        </authorList>
    </citation>
    <scope>IDENTIFICATION</scope>
</reference>
<dbReference type="WBParaSite" id="jg18537">
    <property type="protein sequence ID" value="jg18537"/>
    <property type="gene ID" value="jg18537"/>
</dbReference>
<evidence type="ECO:0000256" key="1">
    <source>
        <dbReference type="ARBA" id="ARBA00007473"/>
    </source>
</evidence>
<accession>A0A915DEY7</accession>
<feature type="compositionally biased region" description="Basic and acidic residues" evidence="3">
    <location>
        <begin position="425"/>
        <end position="436"/>
    </location>
</feature>
<dbReference type="GO" id="GO:0030686">
    <property type="term" value="C:90S preribosome"/>
    <property type="evidence" value="ECO:0007669"/>
    <property type="project" value="TreeGrafter"/>
</dbReference>
<evidence type="ECO:0000256" key="3">
    <source>
        <dbReference type="SAM" id="MobiDB-lite"/>
    </source>
</evidence>
<sequence>MMSSERRESNEDSSSSDESVTWTPEDEKGFLRTLGALKAKNRDPKIYDSQTKFFEHKISEVQRATSSKETKTKKPNKEMYLRDYERKLVLERGGRVSDDEEDSDNEDKPVDSNIELQNRLKQEFKQAIGSDSDSDGDLLCKKIKTDEQKKQEDDDYYEWLKGEGSLQVDDADLRKLKDRWASKDLDEDEKFLRDYLYEKKYVNEVDDHQTPSYEDIVKEEEDEEKAELFEHKYNFRFEEPDQDFIKQFPRTVQESLRQQAGSKRKEKRSKRKEKRAEKKEAKEKLEAESDVDEDGEPKMKFRYRTVPANNFGLTTEEILAAEDAQLNAWASVHRKKSMDPLKKKKVFKAALEKSKIKKAVEDAKKPVVEMEIEEEPKTSKNDSHRGNKKKRQRQKNKKPAEELDNDRLRSYGVNTKKLKRLLYNKAKDQVSEKTGV</sequence>
<feature type="compositionally biased region" description="Basic and acidic residues" evidence="3">
    <location>
        <begin position="274"/>
        <end position="287"/>
    </location>
</feature>
<protein>
    <recommendedName>
        <fullName evidence="2">Protein KRI1 homolog</fullName>
    </recommendedName>
</protein>
<name>A0A915DEY7_9BILA</name>
<dbReference type="GO" id="GO:0000447">
    <property type="term" value="P:endonucleolytic cleavage in ITS1 to separate SSU-rRNA from 5.8S rRNA and LSU-rRNA from tricistronic rRNA transcript (SSU-rRNA, 5.8S rRNA, LSU-rRNA)"/>
    <property type="evidence" value="ECO:0007669"/>
    <property type="project" value="TreeGrafter"/>
</dbReference>
<dbReference type="AlphaFoldDB" id="A0A915DEY7"/>
<evidence type="ECO:0000313" key="6">
    <source>
        <dbReference type="WBParaSite" id="jg18537"/>
    </source>
</evidence>
<comment type="similarity">
    <text evidence="1">Belongs to the KRI1 family.</text>
</comment>
<feature type="domain" description="Kri1-like C-terminal" evidence="4">
    <location>
        <begin position="283"/>
        <end position="357"/>
    </location>
</feature>
<feature type="compositionally biased region" description="Polar residues" evidence="3">
    <location>
        <begin position="250"/>
        <end position="261"/>
    </location>
</feature>
<organism evidence="5 6">
    <name type="scientific">Ditylenchus dipsaci</name>
    <dbReference type="NCBI Taxonomy" id="166011"/>
    <lineage>
        <taxon>Eukaryota</taxon>
        <taxon>Metazoa</taxon>
        <taxon>Ecdysozoa</taxon>
        <taxon>Nematoda</taxon>
        <taxon>Chromadorea</taxon>
        <taxon>Rhabditida</taxon>
        <taxon>Tylenchina</taxon>
        <taxon>Tylenchomorpha</taxon>
        <taxon>Sphaerularioidea</taxon>
        <taxon>Anguinidae</taxon>
        <taxon>Anguininae</taxon>
        <taxon>Ditylenchus</taxon>
    </lineage>
</organism>
<dbReference type="Proteomes" id="UP000887574">
    <property type="component" value="Unplaced"/>
</dbReference>